<dbReference type="GO" id="GO:0005886">
    <property type="term" value="C:plasma membrane"/>
    <property type="evidence" value="ECO:0007669"/>
    <property type="project" value="UniProtKB-SubCell"/>
</dbReference>
<keyword evidence="8 9" id="KW-0472">Membrane</keyword>
<evidence type="ECO:0000256" key="5">
    <source>
        <dbReference type="ARBA" id="ARBA00022777"/>
    </source>
</evidence>
<proteinExistence type="predicted"/>
<dbReference type="STRING" id="1419482.SAMN05444266_104330"/>
<evidence type="ECO:0000256" key="9">
    <source>
        <dbReference type="SAM" id="Phobius"/>
    </source>
</evidence>
<dbReference type="SUPFAM" id="SSF48452">
    <property type="entry name" value="TPR-like"/>
    <property type="match status" value="1"/>
</dbReference>
<evidence type="ECO:0000259" key="11">
    <source>
        <dbReference type="PROSITE" id="PS50109"/>
    </source>
</evidence>
<dbReference type="GO" id="GO:0046983">
    <property type="term" value="F:protein dimerization activity"/>
    <property type="evidence" value="ECO:0007669"/>
    <property type="project" value="InterPro"/>
</dbReference>
<evidence type="ECO:0000313" key="13">
    <source>
        <dbReference type="Proteomes" id="UP000184420"/>
    </source>
</evidence>
<dbReference type="InterPro" id="IPR019734">
    <property type="entry name" value="TPR_rpt"/>
</dbReference>
<feature type="domain" description="Histidine kinase" evidence="11">
    <location>
        <begin position="547"/>
        <end position="739"/>
    </location>
</feature>
<dbReference type="InterPro" id="IPR011712">
    <property type="entry name" value="Sig_transdc_His_kin_sub3_dim/P"/>
</dbReference>
<dbReference type="Pfam" id="PF07730">
    <property type="entry name" value="HisKA_3"/>
    <property type="match status" value="1"/>
</dbReference>
<dbReference type="EMBL" id="FRBL01000004">
    <property type="protein sequence ID" value="SHL66699.1"/>
    <property type="molecule type" value="Genomic_DNA"/>
</dbReference>
<dbReference type="OrthoDB" id="617348at2"/>
<name>A0A1M7CIS3_9BACT</name>
<accession>A0A1M7CIS3</accession>
<dbReference type="SUPFAM" id="SSF55874">
    <property type="entry name" value="ATPase domain of HSP90 chaperone/DNA topoisomerase II/histidine kinase"/>
    <property type="match status" value="1"/>
</dbReference>
<dbReference type="Gene3D" id="1.25.40.10">
    <property type="entry name" value="Tetratricopeptide repeat domain"/>
    <property type="match status" value="2"/>
</dbReference>
<evidence type="ECO:0000256" key="1">
    <source>
        <dbReference type="ARBA" id="ARBA00004651"/>
    </source>
</evidence>
<dbReference type="InterPro" id="IPR036890">
    <property type="entry name" value="HATPase_C_sf"/>
</dbReference>
<comment type="subcellular location">
    <subcellularLocation>
        <location evidence="1">Cell membrane</location>
        <topology evidence="1">Multi-pass membrane protein</topology>
    </subcellularLocation>
</comment>
<protein>
    <submittedName>
        <fullName evidence="12">Signal transduction histidine kinase</fullName>
    </submittedName>
</protein>
<dbReference type="Gene3D" id="1.20.5.1930">
    <property type="match status" value="1"/>
</dbReference>
<evidence type="ECO:0000256" key="4">
    <source>
        <dbReference type="ARBA" id="ARBA00022692"/>
    </source>
</evidence>
<evidence type="ECO:0000256" key="7">
    <source>
        <dbReference type="ARBA" id="ARBA00023012"/>
    </source>
</evidence>
<dbReference type="Proteomes" id="UP000184420">
    <property type="component" value="Unassembled WGS sequence"/>
</dbReference>
<dbReference type="InterPro" id="IPR003594">
    <property type="entry name" value="HATPase_dom"/>
</dbReference>
<keyword evidence="6 9" id="KW-1133">Transmembrane helix</keyword>
<keyword evidence="13" id="KW-1185">Reference proteome</keyword>
<reference evidence="12 13" key="1">
    <citation type="submission" date="2016-11" db="EMBL/GenBank/DDBJ databases">
        <authorList>
            <person name="Jaros S."/>
            <person name="Januszkiewicz K."/>
            <person name="Wedrychowicz H."/>
        </authorList>
    </citation>
    <scope>NUCLEOTIDE SEQUENCE [LARGE SCALE GENOMIC DNA]</scope>
    <source>
        <strain evidence="12 13">DSM 27406</strain>
    </source>
</reference>
<keyword evidence="7" id="KW-0902">Two-component regulatory system</keyword>
<dbReference type="CDD" id="cd16917">
    <property type="entry name" value="HATPase_UhpB-NarQ-NarX-like"/>
    <property type="match status" value="1"/>
</dbReference>
<dbReference type="AlphaFoldDB" id="A0A1M7CIS3"/>
<dbReference type="RefSeq" id="WP_143159916.1">
    <property type="nucleotide sequence ID" value="NZ_FRBL01000004.1"/>
</dbReference>
<evidence type="ECO:0000256" key="6">
    <source>
        <dbReference type="ARBA" id="ARBA00022989"/>
    </source>
</evidence>
<evidence type="ECO:0000313" key="12">
    <source>
        <dbReference type="EMBL" id="SHL66699.1"/>
    </source>
</evidence>
<organism evidence="12 13">
    <name type="scientific">Chitinophaga jiangningensis</name>
    <dbReference type="NCBI Taxonomy" id="1419482"/>
    <lineage>
        <taxon>Bacteria</taxon>
        <taxon>Pseudomonadati</taxon>
        <taxon>Bacteroidota</taxon>
        <taxon>Chitinophagia</taxon>
        <taxon>Chitinophagales</taxon>
        <taxon>Chitinophagaceae</taxon>
        <taxon>Chitinophaga</taxon>
    </lineage>
</organism>
<keyword evidence="3" id="KW-0808">Transferase</keyword>
<keyword evidence="2" id="KW-1003">Cell membrane</keyword>
<evidence type="ECO:0000256" key="2">
    <source>
        <dbReference type="ARBA" id="ARBA00022475"/>
    </source>
</evidence>
<evidence type="ECO:0000256" key="3">
    <source>
        <dbReference type="ARBA" id="ARBA00022679"/>
    </source>
</evidence>
<keyword evidence="10" id="KW-0732">Signal</keyword>
<dbReference type="PANTHER" id="PTHR24421">
    <property type="entry name" value="NITRATE/NITRITE SENSOR PROTEIN NARX-RELATED"/>
    <property type="match status" value="1"/>
</dbReference>
<keyword evidence="5 12" id="KW-0418">Kinase</keyword>
<dbReference type="PROSITE" id="PS50109">
    <property type="entry name" value="HIS_KIN"/>
    <property type="match status" value="1"/>
</dbReference>
<feature type="signal peptide" evidence="10">
    <location>
        <begin position="1"/>
        <end position="19"/>
    </location>
</feature>
<dbReference type="GO" id="GO:0000155">
    <property type="term" value="F:phosphorelay sensor kinase activity"/>
    <property type="evidence" value="ECO:0007669"/>
    <property type="project" value="InterPro"/>
</dbReference>
<dbReference type="Pfam" id="PF02518">
    <property type="entry name" value="HATPase_c"/>
    <property type="match status" value="1"/>
</dbReference>
<dbReference type="InterPro" id="IPR050482">
    <property type="entry name" value="Sensor_HK_TwoCompSys"/>
</dbReference>
<evidence type="ECO:0000256" key="8">
    <source>
        <dbReference type="ARBA" id="ARBA00023136"/>
    </source>
</evidence>
<dbReference type="InterPro" id="IPR011990">
    <property type="entry name" value="TPR-like_helical_dom_sf"/>
</dbReference>
<dbReference type="Gene3D" id="3.30.565.10">
    <property type="entry name" value="Histidine kinase-like ATPase, C-terminal domain"/>
    <property type="match status" value="1"/>
</dbReference>
<gene>
    <name evidence="12" type="ORF">SAMN05444266_104330</name>
</gene>
<sequence length="739" mass="83978">MYRIILTITFLTATVCARAQLLADSLRNIIVRKDLPLEMRIDATDRLGQVVFFNTGWKEGLDILRESIQLAAPMKDGSYRAHTYGMMAASYFISGDTEAAYKHFDSATYYIRHSNSKLMKGYVLYMKGWLQVRSRQETDAIKTLQEALEVLEKAPGGLTYIQAVYSEIAGVYFKWYDLVNVEKYTRLSLNAANQLHILEKLISANQERGGYFINLYRENTERKEALDSALFYMRKSLHLARANRERLVTPSNIPFSAIGIANIFRENMPATAANKDSVDYYNNIALQEGKLTKQFAVEAGVYNELASEAARRGDYQSAVNYLNGAILVSAKDPLFDKYNLSQSHLGLAECYEQLKDTAQALHNYKQYMTLYQELFDVEKMNKAKDLEAKYEMARKEKDLLQMRLIAEQRNKDLIQARYISGQKDQALLAAKYAASLQEKALLNAKYETELKQQALSTANYKTSQREQELKVMSERFTYNRKLNKIYSVLTIALFLAAAFLYFAFKQRSKALRQKQQLHNMELDKIKQEHRISMLSAMLEGQEQERTRLARDLHDGLGGLLSGVKIELSALNAPETTSPQQKIVHKTLRHLDNAVDELRRIARSMMPEVLLTYGLGEATREYCNGLKKSGVPVTCQVYHYRNEMNHGRQVTLYRIMQELVNNAVKHAGATQILVQLQQSDHRIFLTVEDDGKGFDQSEMAALKGAGLANIQSRTEMLQGTLEVTSSPGTGASFTVECAVN</sequence>
<feature type="chain" id="PRO_5012771112" evidence="10">
    <location>
        <begin position="20"/>
        <end position="739"/>
    </location>
</feature>
<dbReference type="SMART" id="SM00387">
    <property type="entry name" value="HATPase_c"/>
    <property type="match status" value="1"/>
</dbReference>
<dbReference type="InterPro" id="IPR005467">
    <property type="entry name" value="His_kinase_dom"/>
</dbReference>
<dbReference type="PANTHER" id="PTHR24421:SF37">
    <property type="entry name" value="SENSOR HISTIDINE KINASE NARS"/>
    <property type="match status" value="1"/>
</dbReference>
<evidence type="ECO:0000256" key="10">
    <source>
        <dbReference type="SAM" id="SignalP"/>
    </source>
</evidence>
<feature type="transmembrane region" description="Helical" evidence="9">
    <location>
        <begin position="485"/>
        <end position="504"/>
    </location>
</feature>
<keyword evidence="4 9" id="KW-0812">Transmembrane</keyword>
<dbReference type="SMART" id="SM00028">
    <property type="entry name" value="TPR"/>
    <property type="match status" value="4"/>
</dbReference>